<gene>
    <name evidence="4" type="ORF">OUY24_01005</name>
</gene>
<feature type="domain" description="Cell envelope-related transcriptional attenuator" evidence="3">
    <location>
        <begin position="111"/>
        <end position="259"/>
    </location>
</feature>
<dbReference type="InterPro" id="IPR004474">
    <property type="entry name" value="LytR_CpsA_psr"/>
</dbReference>
<keyword evidence="5" id="KW-1185">Reference proteome</keyword>
<organism evidence="4 5">
    <name type="scientific">Nonomuraea ferruginea</name>
    <dbReference type="NCBI Taxonomy" id="46174"/>
    <lineage>
        <taxon>Bacteria</taxon>
        <taxon>Bacillati</taxon>
        <taxon>Actinomycetota</taxon>
        <taxon>Actinomycetes</taxon>
        <taxon>Streptosporangiales</taxon>
        <taxon>Streptosporangiaceae</taxon>
        <taxon>Nonomuraea</taxon>
    </lineage>
</organism>
<comment type="caution">
    <text evidence="4">The sequence shown here is derived from an EMBL/GenBank/DDBJ whole genome shotgun (WGS) entry which is preliminary data.</text>
</comment>
<dbReference type="EMBL" id="JAPNUD010000002">
    <property type="protein sequence ID" value="MDA0639192.1"/>
    <property type="molecule type" value="Genomic_DNA"/>
</dbReference>
<dbReference type="Pfam" id="PF03816">
    <property type="entry name" value="LytR_cpsA_psr"/>
    <property type="match status" value="1"/>
</dbReference>
<dbReference type="PANTHER" id="PTHR33392:SF6">
    <property type="entry name" value="POLYISOPRENYL-TEICHOIC ACID--PEPTIDOGLYCAN TEICHOIC ACID TRANSFERASE TAGU"/>
    <property type="match status" value="1"/>
</dbReference>
<keyword evidence="2" id="KW-0812">Transmembrane</keyword>
<proteinExistence type="inferred from homology"/>
<keyword evidence="2" id="KW-0472">Membrane</keyword>
<evidence type="ECO:0000256" key="1">
    <source>
        <dbReference type="ARBA" id="ARBA00006068"/>
    </source>
</evidence>
<reference evidence="4 5" key="1">
    <citation type="submission" date="2022-11" db="EMBL/GenBank/DDBJ databases">
        <title>Nonomuraea corallina sp. nov., a new species of the genus Nonomuraea isolated from sea side sediment in Thai sea.</title>
        <authorList>
            <person name="Ngamcharungchit C."/>
            <person name="Matsumoto A."/>
            <person name="Suriyachadkun C."/>
            <person name="Panbangred W."/>
            <person name="Inahashi Y."/>
            <person name="Intra B."/>
        </authorList>
    </citation>
    <scope>NUCLEOTIDE SEQUENCE [LARGE SCALE GENOMIC DNA]</scope>
    <source>
        <strain evidence="4 5">DSM 43553</strain>
    </source>
</reference>
<keyword evidence="2" id="KW-1133">Transmembrane helix</keyword>
<protein>
    <submittedName>
        <fullName evidence="4">LCP family protein</fullName>
    </submittedName>
</protein>
<comment type="similarity">
    <text evidence="1">Belongs to the LytR/CpsA/Psr (LCP) family.</text>
</comment>
<sequence>MDDLKLLRDFGRRLEHEPPATLVRQRERLLGAVEGRPRRRWFGWLAAGLVAVATVATVAAVAVPALLLGDLRRTAQHPVGARPAKVTEALNVLLVGTDKGSAPRMADDKGRTDSIILLHLPADRKRTTAVSIPRDSLVQLPACGSAPARTDLINSAYNRGGLTCTVKAVESLTDVRIDHMAEVDFAGFGRLVDALGGIEVTLKRAVDDPKAKLTLPAGKSLLDGERAVGYMRLRSVGDGSDIARIKRQQTVIRAMAKKAGQVLDEPAKLKRLASVVAESVTTDTELDVERMIGIAMSLHDSTVKLVTVPWIPHPEDRNRIAWKQPEAEKLFASLR</sequence>
<accession>A0ABT4SPP0</accession>
<dbReference type="PANTHER" id="PTHR33392">
    <property type="entry name" value="POLYISOPRENYL-TEICHOIC ACID--PEPTIDOGLYCAN TEICHOIC ACID TRANSFERASE TAGU"/>
    <property type="match status" value="1"/>
</dbReference>
<dbReference type="RefSeq" id="WP_271274777.1">
    <property type="nucleotide sequence ID" value="NZ_BAABFD010000006.1"/>
</dbReference>
<evidence type="ECO:0000313" key="4">
    <source>
        <dbReference type="EMBL" id="MDA0639192.1"/>
    </source>
</evidence>
<evidence type="ECO:0000256" key="2">
    <source>
        <dbReference type="SAM" id="Phobius"/>
    </source>
</evidence>
<feature type="transmembrane region" description="Helical" evidence="2">
    <location>
        <begin position="41"/>
        <end position="68"/>
    </location>
</feature>
<dbReference type="NCBIfam" id="TIGR00350">
    <property type="entry name" value="lytR_cpsA_psr"/>
    <property type="match status" value="1"/>
</dbReference>
<evidence type="ECO:0000259" key="3">
    <source>
        <dbReference type="Pfam" id="PF03816"/>
    </source>
</evidence>
<dbReference type="InterPro" id="IPR050922">
    <property type="entry name" value="LytR/CpsA/Psr_CW_biosynth"/>
</dbReference>
<dbReference type="Gene3D" id="3.40.630.190">
    <property type="entry name" value="LCP protein"/>
    <property type="match status" value="1"/>
</dbReference>
<name>A0ABT4SPP0_9ACTN</name>
<evidence type="ECO:0000313" key="5">
    <source>
        <dbReference type="Proteomes" id="UP001212498"/>
    </source>
</evidence>
<dbReference type="Proteomes" id="UP001212498">
    <property type="component" value="Unassembled WGS sequence"/>
</dbReference>